<feature type="domain" description="Capsule synthesis protein CapA" evidence="3">
    <location>
        <begin position="29"/>
        <end position="271"/>
    </location>
</feature>
<reference evidence="4" key="1">
    <citation type="submission" date="2020-10" db="EMBL/GenBank/DDBJ databases">
        <title>Connecting structure to function with the recovery of over 1000 high-quality activated sludge metagenome-assembled genomes encoding full-length rRNA genes using long-read sequencing.</title>
        <authorList>
            <person name="Singleton C.M."/>
            <person name="Petriglieri F."/>
            <person name="Kristensen J.M."/>
            <person name="Kirkegaard R.H."/>
            <person name="Michaelsen T.Y."/>
            <person name="Andersen M.H."/>
            <person name="Karst S.M."/>
            <person name="Dueholm M.S."/>
            <person name="Nielsen P.H."/>
            <person name="Albertsen M."/>
        </authorList>
    </citation>
    <scope>NUCLEOTIDE SEQUENCE</scope>
    <source>
        <strain evidence="4">Skiv_18-Q3-R9-52_MAXAC.067</strain>
    </source>
</reference>
<protein>
    <submittedName>
        <fullName evidence="4">CapA family protein</fullName>
    </submittedName>
</protein>
<dbReference type="Gene3D" id="3.60.21.10">
    <property type="match status" value="1"/>
</dbReference>
<evidence type="ECO:0000259" key="3">
    <source>
        <dbReference type="SMART" id="SM00854"/>
    </source>
</evidence>
<evidence type="ECO:0000313" key="4">
    <source>
        <dbReference type="EMBL" id="MBK9795850.1"/>
    </source>
</evidence>
<dbReference type="CDD" id="cd07381">
    <property type="entry name" value="MPP_CapA"/>
    <property type="match status" value="1"/>
</dbReference>
<dbReference type="EMBL" id="JADKIO010000005">
    <property type="protein sequence ID" value="MBK9795850.1"/>
    <property type="molecule type" value="Genomic_DNA"/>
</dbReference>
<dbReference type="SUPFAM" id="SSF56300">
    <property type="entry name" value="Metallo-dependent phosphatases"/>
    <property type="match status" value="1"/>
</dbReference>
<comment type="caution">
    <text evidence="4">The sequence shown here is derived from an EMBL/GenBank/DDBJ whole genome shotgun (WGS) entry which is preliminary data.</text>
</comment>
<keyword evidence="2" id="KW-0732">Signal</keyword>
<dbReference type="SMART" id="SM00854">
    <property type="entry name" value="PGA_cap"/>
    <property type="match status" value="1"/>
</dbReference>
<organism evidence="4 5">
    <name type="scientific">Candidatus Geothrix skivensis</name>
    <dbReference type="NCBI Taxonomy" id="2954439"/>
    <lineage>
        <taxon>Bacteria</taxon>
        <taxon>Pseudomonadati</taxon>
        <taxon>Acidobacteriota</taxon>
        <taxon>Holophagae</taxon>
        <taxon>Holophagales</taxon>
        <taxon>Holophagaceae</taxon>
        <taxon>Geothrix</taxon>
    </lineage>
</organism>
<proteinExistence type="inferred from homology"/>
<dbReference type="Pfam" id="PF09587">
    <property type="entry name" value="PGA_cap"/>
    <property type="match status" value="1"/>
</dbReference>
<dbReference type="InterPro" id="IPR029052">
    <property type="entry name" value="Metallo-depent_PP-like"/>
</dbReference>
<dbReference type="InterPro" id="IPR052169">
    <property type="entry name" value="CW_Biosynth-Accessory"/>
</dbReference>
<evidence type="ECO:0000256" key="2">
    <source>
        <dbReference type="SAM" id="SignalP"/>
    </source>
</evidence>
<accession>A0A9D7SEC5</accession>
<feature type="signal peptide" evidence="2">
    <location>
        <begin position="1"/>
        <end position="20"/>
    </location>
</feature>
<sequence>MKPFRLCLLLSGLCTLMAQEAPQPARTITLAAVGDTMVGSVYPSRAAMPPEDGRRVFERVQQLWAGADIVLGNFEGTVSSDASAARALGPNSYRFLMPKESLKFYRDAGFTCLTLANNHGMDAGQTARDATVAAMEEAGLAHVGSLAQPSAILMINGLRVGIIGVAPHMNCFPMDAELVSQRVKALKEADGCALVVVTMHAGAEGAKALHVPRRKEIYLGADRGDVYAFAHAVIDGGADLVLGHGPHVPRAMEVYRNRLIAYSLGNFGTHGSFNVKGVNGLGLVLEATLREDGSLLGLRIHSTRQDKGSEGWALGIPVEPDPEEGARKLIEKLSEADFQIDLTKYYLPVPKP</sequence>
<evidence type="ECO:0000256" key="1">
    <source>
        <dbReference type="ARBA" id="ARBA00005662"/>
    </source>
</evidence>
<feature type="chain" id="PRO_5038352033" evidence="2">
    <location>
        <begin position="21"/>
        <end position="352"/>
    </location>
</feature>
<dbReference type="Proteomes" id="UP000886657">
    <property type="component" value="Unassembled WGS sequence"/>
</dbReference>
<dbReference type="PANTHER" id="PTHR33393:SF11">
    <property type="entry name" value="POLYGLUTAMINE SYNTHESIS ACCESSORY PROTEIN RV0574C-RELATED"/>
    <property type="match status" value="1"/>
</dbReference>
<dbReference type="InterPro" id="IPR019079">
    <property type="entry name" value="Capsule_synth_CapA"/>
</dbReference>
<dbReference type="PANTHER" id="PTHR33393">
    <property type="entry name" value="POLYGLUTAMINE SYNTHESIS ACCESSORY PROTEIN RV0574C-RELATED"/>
    <property type="match status" value="1"/>
</dbReference>
<evidence type="ECO:0000313" key="5">
    <source>
        <dbReference type="Proteomes" id="UP000886657"/>
    </source>
</evidence>
<name>A0A9D7SEC5_9BACT</name>
<dbReference type="AlphaFoldDB" id="A0A9D7SEC5"/>
<comment type="similarity">
    <text evidence="1">Belongs to the CapA family.</text>
</comment>
<gene>
    <name evidence="4" type="ORF">IPP58_05045</name>
</gene>